<feature type="compositionally biased region" description="Basic residues" evidence="1">
    <location>
        <begin position="561"/>
        <end position="571"/>
    </location>
</feature>
<feature type="compositionally biased region" description="Low complexity" evidence="1">
    <location>
        <begin position="1745"/>
        <end position="1769"/>
    </location>
</feature>
<dbReference type="PANTHER" id="PTHR12181">
    <property type="entry name" value="LIPIN"/>
    <property type="match status" value="1"/>
</dbReference>
<evidence type="ECO:0000313" key="3">
    <source>
        <dbReference type="EMBL" id="KAG2451546.1"/>
    </source>
</evidence>
<feature type="compositionally biased region" description="Basic residues" evidence="1">
    <location>
        <begin position="836"/>
        <end position="851"/>
    </location>
</feature>
<feature type="compositionally biased region" description="Low complexity" evidence="1">
    <location>
        <begin position="1693"/>
        <end position="1711"/>
    </location>
</feature>
<dbReference type="PANTHER" id="PTHR12181:SF12">
    <property type="entry name" value="PHOSPHATIDATE PHOSPHATASE"/>
    <property type="match status" value="1"/>
</dbReference>
<feature type="compositionally biased region" description="Low complexity" evidence="1">
    <location>
        <begin position="634"/>
        <end position="652"/>
    </location>
</feature>
<feature type="compositionally biased region" description="Basic and acidic residues" evidence="1">
    <location>
        <begin position="1785"/>
        <end position="1797"/>
    </location>
</feature>
<feature type="compositionally biased region" description="Low complexity" evidence="1">
    <location>
        <begin position="547"/>
        <end position="558"/>
    </location>
</feature>
<dbReference type="SMART" id="SM00775">
    <property type="entry name" value="LNS2"/>
    <property type="match status" value="1"/>
</dbReference>
<dbReference type="Proteomes" id="UP000613740">
    <property type="component" value="Unassembled WGS sequence"/>
</dbReference>
<evidence type="ECO:0000256" key="1">
    <source>
        <dbReference type="SAM" id="MobiDB-lite"/>
    </source>
</evidence>
<dbReference type="SUPFAM" id="SSF56784">
    <property type="entry name" value="HAD-like"/>
    <property type="match status" value="1"/>
</dbReference>
<feature type="compositionally biased region" description="Low complexity" evidence="1">
    <location>
        <begin position="1126"/>
        <end position="1140"/>
    </location>
</feature>
<keyword evidence="4" id="KW-1185">Reference proteome</keyword>
<comment type="caution">
    <text evidence="3">The sequence shown here is derived from an EMBL/GenBank/DDBJ whole genome shotgun (WGS) entry which is preliminary data.</text>
</comment>
<feature type="compositionally biased region" description="Low complexity" evidence="1">
    <location>
        <begin position="109"/>
        <end position="123"/>
    </location>
</feature>
<feature type="compositionally biased region" description="Pro residues" evidence="1">
    <location>
        <begin position="573"/>
        <end position="583"/>
    </location>
</feature>
<feature type="compositionally biased region" description="Low complexity" evidence="1">
    <location>
        <begin position="285"/>
        <end position="295"/>
    </location>
</feature>
<feature type="compositionally biased region" description="Low complexity" evidence="1">
    <location>
        <begin position="1647"/>
        <end position="1680"/>
    </location>
</feature>
<sequence>MRTRERDVKLYVNGELAPFSMHIGMYGQAYFTAEAEEAREGDEDEQDALLAGMMSPPSGYSSGAEGAEAGAGGSSAAAGETLAAVRQRIEGGAGGTGSSKVPRKGTGGADPAAAAAATGTGAPSRLSSRTPVPALGAAPAGVSAAAAVASSTGPIAPTPPASPPVGAAFGQQAAACTSSPASLIKAPSLAPLLTAADRNESFMSARETLSLATPLGEDLVAAATAASPGLLASRSSHAFRQSLHPGGGSSSSLAAVSEDGNEGASPRGWSEAGSEAGGGGDHHPGGASPPCRSPFGSPPAPVVPAVARSSSRAGAAGGGADGEAEGRGAAPPAAGPRQGRGHGSGDHGPTHQQWPAPGSAAVVSAMHTGGHYVGNSHQGHQHANHHPAQQPQHTQFGFPDNRSPAAAAAAAAASAAADGSGRAERDGAAAGDPGASGPYGVPAPLPLQLSGGGMHTSPPGPGSGPVMCAACGALSPSSAWPSLPPPHAAMGLPPLPHLPEPHGHGHAQQGARVQPSIDWAALLGPGTGAGGTGDAALPAGSSGGSPGPKSYAAVAAEAPHPHTHTHTHHPHYPAAPAPPPPELQRPYAVPIDLASLPRPLAGHHAAGGGGGTGGTSGIGVGHGQGGDSLAATTSEGPLPGHSSGSGSHHAVSLLSTSLRSAGKAPGSHMADAAAARAALSAASAAVSASAGGSATPPGAATARVVASIHAAPGGRVRLRLTVVAPPPQRLPTAFAAVAATAQPQLPGLAAVPGYGHVAAVGDGAYAAHVGVPAPAAAGYGHAGSALLDGSASAASQGGYLGDGERSVARALPGGGFVADAALGHHRHGIPVGPHGQHPHQHPHYRPHGHAQHAVHRDFGIAAAAGGAGAGGGAGAFSGKLGALTVDDAFPQSASAPLPVSALDAAAAAAAAASRAVGREAAVIGRTGTGGPSTVTGMQRVSSQAQLLAAARGAAGAAGAAALQQPQPQPQPSPPASSPLPPAAAVLELSLCGRLLTPQLPYPVVAALFDAQRLSEEAFAAQGGGGAALLSHPDLVVRLGATGAIYTWQSLSAALVGLLAFGTCRVPHDTPCWLPPAAAAAEGAGGAAAGDASAVMAAAVASLLATAVGGKDGVVLGGPGGVGGLSSATATPKKGAAATTTSGGGSWRLWPFGARRDPSGRTSATGVAAVPPSAGSAGFAAGSPPLTSPLAMRQGSSGAAGLAAYSAPLQRQASSGLGAGEEGEGPAAPSASRDVLSGRGSGSRRVREDGVAVITKKSLTPPPEQLAALPLRHGQNTITYKIGSTELKAYVYYLPWRTKIVISDIDGTITKSDVLGHLLPAMGLDWSHPGIAQLLTNIRQNNYLIMYLSSRSIGQANITRDFINSLVQGEHRMPLGPVIISPHGLLPSLYREMILRRPHEFKIATLQDIRALFPPDWNPFYGGFGNRDTDEISYKEVGMQPNRIFIINPRGELRQPAGSVADPTIAAALSTISAAAAAATAVSASAASAPVLATAASGTSASASLASALPTAASEPPPATDSVAVGAAAAAAAAVAAASGSSTNTAGATPERQASDASAATASTITAMDLATVSAPVPATSTPAPPAPPARSATVPLRGRGAAADAAGKAGGGAVDSKGAAVAALSLSAINELVHDLFPPLKDGEPVASSSLSPSSSSSTSSSSASSGSVASPAASEQGQPEGEEEADAEQQEAPEGAAVEAGEAAGPESAAKGCGDVCAGQGKGAAQQAVGGGQEESADGVASNGSTAAEEAGTGSGSEAAHGSGASSAVARPQGKVRRRHAAKGKGEGETASRKEV</sequence>
<reference evidence="3" key="1">
    <citation type="journal article" date="2020" name="bioRxiv">
        <title>Comparative genomics of Chlamydomonas.</title>
        <authorList>
            <person name="Craig R.J."/>
            <person name="Hasan A.R."/>
            <person name="Ness R.W."/>
            <person name="Keightley P.D."/>
        </authorList>
    </citation>
    <scope>NUCLEOTIDE SEQUENCE</scope>
    <source>
        <strain evidence="3">CCAP 11/173</strain>
    </source>
</reference>
<gene>
    <name evidence="3" type="ORF">HYH02_004144</name>
</gene>
<dbReference type="OrthoDB" id="4567at2759"/>
<feature type="region of interest" description="Disordered" evidence="1">
    <location>
        <begin position="91"/>
        <end position="133"/>
    </location>
</feature>
<feature type="compositionally biased region" description="Pro residues" evidence="1">
    <location>
        <begin position="966"/>
        <end position="979"/>
    </location>
</feature>
<feature type="compositionally biased region" description="Low complexity" evidence="1">
    <location>
        <begin position="327"/>
        <end position="337"/>
    </location>
</feature>
<feature type="domain" description="LNS2/PITP" evidence="2">
    <location>
        <begin position="1299"/>
        <end position="1455"/>
    </location>
</feature>
<dbReference type="InterPro" id="IPR036412">
    <property type="entry name" value="HAD-like_sf"/>
</dbReference>
<name>A0A835WRI3_9CHLO</name>
<organism evidence="3 4">
    <name type="scientific">Chlamydomonas schloesseri</name>
    <dbReference type="NCBI Taxonomy" id="2026947"/>
    <lineage>
        <taxon>Eukaryota</taxon>
        <taxon>Viridiplantae</taxon>
        <taxon>Chlorophyta</taxon>
        <taxon>core chlorophytes</taxon>
        <taxon>Chlorophyceae</taxon>
        <taxon>CS clade</taxon>
        <taxon>Chlamydomonadales</taxon>
        <taxon>Chlamydomonadaceae</taxon>
        <taxon>Chlamydomonas</taxon>
    </lineage>
</organism>
<feature type="region of interest" description="Disordered" evidence="1">
    <location>
        <begin position="958"/>
        <end position="979"/>
    </location>
</feature>
<dbReference type="InterPro" id="IPR026058">
    <property type="entry name" value="LIPIN"/>
</dbReference>
<feature type="region of interest" description="Disordered" evidence="1">
    <location>
        <begin position="369"/>
        <end position="460"/>
    </location>
</feature>
<feature type="compositionally biased region" description="Low complexity" evidence="1">
    <location>
        <begin position="1589"/>
        <end position="1607"/>
    </location>
</feature>
<feature type="compositionally biased region" description="Low complexity" evidence="1">
    <location>
        <begin position="386"/>
        <end position="395"/>
    </location>
</feature>
<feature type="region of interest" description="Disordered" evidence="1">
    <location>
        <begin position="1644"/>
        <end position="1797"/>
    </location>
</feature>
<dbReference type="EMBL" id="JAEHOD010000008">
    <property type="protein sequence ID" value="KAG2451546.1"/>
    <property type="molecule type" value="Genomic_DNA"/>
</dbReference>
<dbReference type="GO" id="GO:0008195">
    <property type="term" value="F:phosphatidate phosphatase activity"/>
    <property type="evidence" value="ECO:0007669"/>
    <property type="project" value="TreeGrafter"/>
</dbReference>
<feature type="region of interest" description="Disordered" evidence="1">
    <location>
        <begin position="1575"/>
        <end position="1614"/>
    </location>
</feature>
<feature type="region of interest" description="Disordered" evidence="1">
    <location>
        <begin position="1212"/>
        <end position="1248"/>
    </location>
</feature>
<feature type="compositionally biased region" description="Low complexity" evidence="1">
    <location>
        <begin position="1224"/>
        <end position="1237"/>
    </location>
</feature>
<feature type="region of interest" description="Disordered" evidence="1">
    <location>
        <begin position="832"/>
        <end position="851"/>
    </location>
</feature>
<protein>
    <recommendedName>
        <fullName evidence="2">LNS2/PITP domain-containing protein</fullName>
    </recommendedName>
</protein>
<dbReference type="InterPro" id="IPR031315">
    <property type="entry name" value="LNS2/PITP"/>
</dbReference>
<feature type="region of interest" description="Disordered" evidence="1">
    <location>
        <begin position="530"/>
        <end position="586"/>
    </location>
</feature>
<feature type="region of interest" description="Disordered" evidence="1">
    <location>
        <begin position="1126"/>
        <end position="1149"/>
    </location>
</feature>
<evidence type="ECO:0000259" key="2">
    <source>
        <dbReference type="SMART" id="SM00775"/>
    </source>
</evidence>
<feature type="region of interest" description="Disordered" evidence="1">
    <location>
        <begin position="1540"/>
        <end position="1559"/>
    </location>
</feature>
<feature type="compositionally biased region" description="Acidic residues" evidence="1">
    <location>
        <begin position="1681"/>
        <end position="1692"/>
    </location>
</feature>
<feature type="compositionally biased region" description="Low complexity" evidence="1">
    <location>
        <begin position="402"/>
        <end position="420"/>
    </location>
</feature>
<feature type="compositionally biased region" description="Low complexity" evidence="1">
    <location>
        <begin position="428"/>
        <end position="438"/>
    </location>
</feature>
<feature type="region of interest" description="Disordered" evidence="1">
    <location>
        <begin position="51"/>
        <end position="74"/>
    </location>
</feature>
<accession>A0A835WRI3</accession>
<feature type="compositionally biased region" description="Basic residues" evidence="1">
    <location>
        <begin position="1775"/>
        <end position="1784"/>
    </location>
</feature>
<feature type="region of interest" description="Disordered" evidence="1">
    <location>
        <begin position="600"/>
        <end position="652"/>
    </location>
</feature>
<evidence type="ECO:0000313" key="4">
    <source>
        <dbReference type="Proteomes" id="UP000613740"/>
    </source>
</evidence>
<feature type="compositionally biased region" description="Low complexity" evidence="1">
    <location>
        <begin position="52"/>
        <end position="74"/>
    </location>
</feature>
<dbReference type="Pfam" id="PF08235">
    <property type="entry name" value="LNS2"/>
    <property type="match status" value="1"/>
</dbReference>
<feature type="compositionally biased region" description="Gly residues" evidence="1">
    <location>
        <begin position="605"/>
        <end position="626"/>
    </location>
</feature>
<feature type="region of interest" description="Disordered" evidence="1">
    <location>
        <begin position="240"/>
        <end position="356"/>
    </location>
</feature>
<dbReference type="InterPro" id="IPR013209">
    <property type="entry name" value="LNS2"/>
</dbReference>
<proteinExistence type="predicted"/>
<feature type="compositionally biased region" description="Low complexity" evidence="1">
    <location>
        <begin position="303"/>
        <end position="314"/>
    </location>
</feature>